<reference evidence="2 3" key="1">
    <citation type="submission" date="2016-11" db="EMBL/GenBank/DDBJ databases">
        <authorList>
            <person name="Jaros S."/>
            <person name="Januszkiewicz K."/>
            <person name="Wedrychowicz H."/>
        </authorList>
    </citation>
    <scope>NUCLEOTIDE SEQUENCE [LARGE SCALE GENOMIC DNA]</scope>
</reference>
<organism evidence="2 3">
    <name type="scientific">Microbotryum silenes-dioicae</name>
    <dbReference type="NCBI Taxonomy" id="796604"/>
    <lineage>
        <taxon>Eukaryota</taxon>
        <taxon>Fungi</taxon>
        <taxon>Dikarya</taxon>
        <taxon>Basidiomycota</taxon>
        <taxon>Pucciniomycotina</taxon>
        <taxon>Microbotryomycetes</taxon>
        <taxon>Microbotryales</taxon>
        <taxon>Microbotryaceae</taxon>
        <taxon>Microbotryum</taxon>
    </lineage>
</organism>
<keyword evidence="1" id="KW-0472">Membrane</keyword>
<keyword evidence="3" id="KW-1185">Reference proteome</keyword>
<feature type="transmembrane region" description="Helical" evidence="1">
    <location>
        <begin position="210"/>
        <end position="227"/>
    </location>
</feature>
<keyword evidence="1" id="KW-0812">Transmembrane</keyword>
<sequence>MTGRRAGAHQIDGREDLHIVILFLFFFKRCKAESRLFVHSRCFRICRRLGLDLVLEDREPVPLGRLGLTKCRYTHHCLVVKHRRLCRYRIVFIRRRRSVLVSGEGHLVILGLFSVHVLIYTLVRARFVLVCLCEPRSLLPTILLVDHLLNDPLRLDLDINPNFLILSLRVPFEHLQGQILDSILGSASIVLVLDLFALVVLLIKVTAVDFLVVIFPLLPLIITRQLAAFLHPSLLHHLPLILDPPDRLLILLSARTVIHLLQRLHQLGQPLKGHVREILGLEIDERVQVVVFLVVVVLPVIEPAEAGD</sequence>
<dbReference type="EMBL" id="FQNC01000015">
    <property type="protein sequence ID" value="SGY17982.1"/>
    <property type="molecule type" value="Genomic_DNA"/>
</dbReference>
<dbReference type="Proteomes" id="UP000249464">
    <property type="component" value="Unassembled WGS sequence"/>
</dbReference>
<name>A0A2X0LTN9_9BASI</name>
<gene>
    <name evidence="2" type="primary">BQ5605_C015g07943</name>
    <name evidence="2" type="ORF">BQ5605_C015G07943</name>
</gene>
<feature type="transmembrane region" description="Helical" evidence="1">
    <location>
        <begin position="183"/>
        <end position="203"/>
    </location>
</feature>
<keyword evidence="1" id="KW-1133">Transmembrane helix</keyword>
<evidence type="ECO:0000256" key="1">
    <source>
        <dbReference type="SAM" id="Phobius"/>
    </source>
</evidence>
<feature type="transmembrane region" description="Helical" evidence="1">
    <location>
        <begin position="99"/>
        <end position="119"/>
    </location>
</feature>
<accession>A0A2X0LTN9</accession>
<dbReference type="AlphaFoldDB" id="A0A2X0LTN9"/>
<proteinExistence type="predicted"/>
<protein>
    <submittedName>
        <fullName evidence="2">BQ5605_C015g07943 protein</fullName>
    </submittedName>
</protein>
<evidence type="ECO:0000313" key="2">
    <source>
        <dbReference type="EMBL" id="SGY17982.1"/>
    </source>
</evidence>
<evidence type="ECO:0000313" key="3">
    <source>
        <dbReference type="Proteomes" id="UP000249464"/>
    </source>
</evidence>